<keyword evidence="1" id="KW-0472">Membrane</keyword>
<keyword evidence="4" id="KW-1185">Reference proteome</keyword>
<sequence>MKRFYSLFQPYFSAHIVAVQAVLAGFKVLSFFFLFLISPSVFAFNLHGNSFKGELMFPSQETNQALCIDQGDISGVIVNQQSGKPISGVPVVLSSVGENDVPKLITVTGADGRYFFEGLNFGKYLIQVQDANLNVVRGLFASETSEVQVNLEECAVDVSDFVYGSNNPLFLSGRVWYDANGNGVQDEWFDANDDGRVTLNDLSNGAVEINKWEWFDLNGDGRYDGPENYGELNIAGFGNTQSSNIKVKSAEGPSYEAMIDLTGYWSKTFDHNTAFGNYSASLEMDSFLNEAAKNVGETGLIKTLPNLRIEDFNNIRMDIQCGLTTSDLLERELSRSVGHHSDILFGVRCREELVEIIANDDEIGEHFSSTLEPLGNILDNDVIKGNPVDPEKVEVEFTELDGLIGLNINEKGELILLIPGINPPGTYQLEYVLRENGFPDTFDKATVTVTLLADNVDLAIEKTSNDVEIFEGDEFEYTITVTNLGGTNASNVEIIDFFNSGLTYINTTFIATDESVKLDTTVEGNKIVYTVPELPAGVILTLTVLVQADAISGQNPLTISNQATVSSAEEDLDMSNNTAADFNVVNPFFIPNVITPNGDNKNDAFEIRGISKFTANNILIYNRYGDHVYERANYDNNWDAPNQVAGTYYYIFQGEDAGGKTHEFKGWVQVIKD</sequence>
<dbReference type="EMBL" id="PVTR01000002">
    <property type="protein sequence ID" value="PRY89624.1"/>
    <property type="molecule type" value="Genomic_DNA"/>
</dbReference>
<dbReference type="SUPFAM" id="SSF49478">
    <property type="entry name" value="Cna protein B-type domain"/>
    <property type="match status" value="1"/>
</dbReference>
<evidence type="ECO:0000313" key="4">
    <source>
        <dbReference type="Proteomes" id="UP000238157"/>
    </source>
</evidence>
<dbReference type="Gene3D" id="2.60.40.740">
    <property type="match status" value="1"/>
</dbReference>
<dbReference type="Gene3D" id="2.60.40.1120">
    <property type="entry name" value="Carboxypeptidase-like, regulatory domain"/>
    <property type="match status" value="1"/>
</dbReference>
<name>A0A2T0WST9_9BACT</name>
<reference evidence="3 4" key="1">
    <citation type="submission" date="2018-03" db="EMBL/GenBank/DDBJ databases">
        <title>Genomic Encyclopedia of Archaeal and Bacterial Type Strains, Phase II (KMG-II): from individual species to whole genera.</title>
        <authorList>
            <person name="Goeker M."/>
        </authorList>
    </citation>
    <scope>NUCLEOTIDE SEQUENCE [LARGE SCALE GENOMIC DNA]</scope>
    <source>
        <strain evidence="3 4">DSM 27929</strain>
    </source>
</reference>
<dbReference type="Proteomes" id="UP000238157">
    <property type="component" value="Unassembled WGS sequence"/>
</dbReference>
<feature type="transmembrane region" description="Helical" evidence="1">
    <location>
        <begin position="12"/>
        <end position="37"/>
    </location>
</feature>
<comment type="caution">
    <text evidence="3">The sequence shown here is derived from an EMBL/GenBank/DDBJ whole genome shotgun (WGS) entry which is preliminary data.</text>
</comment>
<keyword evidence="1" id="KW-1133">Transmembrane helix</keyword>
<evidence type="ECO:0000313" key="3">
    <source>
        <dbReference type="EMBL" id="PRY89624.1"/>
    </source>
</evidence>
<dbReference type="Pfam" id="PF01345">
    <property type="entry name" value="DUF11"/>
    <property type="match status" value="1"/>
</dbReference>
<dbReference type="NCBIfam" id="TIGR01451">
    <property type="entry name" value="B_ant_repeat"/>
    <property type="match status" value="1"/>
</dbReference>
<dbReference type="InterPro" id="IPR001434">
    <property type="entry name" value="OmcB-like_DUF11"/>
</dbReference>
<evidence type="ECO:0000259" key="2">
    <source>
        <dbReference type="Pfam" id="PF01345"/>
    </source>
</evidence>
<dbReference type="OrthoDB" id="904955at2"/>
<keyword evidence="1" id="KW-0812">Transmembrane</keyword>
<feature type="domain" description="DUF11" evidence="2">
    <location>
        <begin position="457"/>
        <end position="580"/>
    </location>
</feature>
<dbReference type="PROSITE" id="PS00018">
    <property type="entry name" value="EF_HAND_1"/>
    <property type="match status" value="1"/>
</dbReference>
<dbReference type="AlphaFoldDB" id="A0A2T0WST9"/>
<organism evidence="3 4">
    <name type="scientific">Mongoliibacter ruber</name>
    <dbReference type="NCBI Taxonomy" id="1750599"/>
    <lineage>
        <taxon>Bacteria</taxon>
        <taxon>Pseudomonadati</taxon>
        <taxon>Bacteroidota</taxon>
        <taxon>Cytophagia</taxon>
        <taxon>Cytophagales</taxon>
        <taxon>Cyclobacteriaceae</taxon>
        <taxon>Mongoliibacter</taxon>
    </lineage>
</organism>
<dbReference type="InterPro" id="IPR047589">
    <property type="entry name" value="DUF11_rpt"/>
</dbReference>
<gene>
    <name evidence="3" type="ORF">CLW00_102100</name>
</gene>
<proteinExistence type="predicted"/>
<dbReference type="Pfam" id="PF13585">
    <property type="entry name" value="CHU_C"/>
    <property type="match status" value="1"/>
</dbReference>
<protein>
    <submittedName>
        <fullName evidence="3">Putative repeat protein (TIGR01451 family)/gliding motility-associated-like protein</fullName>
    </submittedName>
</protein>
<dbReference type="InterPro" id="IPR018247">
    <property type="entry name" value="EF_Hand_1_Ca_BS"/>
</dbReference>
<accession>A0A2T0WST9</accession>
<dbReference type="NCBIfam" id="TIGR04131">
    <property type="entry name" value="Bac_Flav_CTERM"/>
    <property type="match status" value="1"/>
</dbReference>
<dbReference type="RefSeq" id="WP_106132330.1">
    <property type="nucleotide sequence ID" value="NZ_PVTR01000002.1"/>
</dbReference>
<dbReference type="InterPro" id="IPR026341">
    <property type="entry name" value="T9SS_type_B"/>
</dbReference>
<evidence type="ECO:0000256" key="1">
    <source>
        <dbReference type="SAM" id="Phobius"/>
    </source>
</evidence>